<protein>
    <recommendedName>
        <fullName evidence="1">F-box domain-containing protein</fullName>
    </recommendedName>
</protein>
<evidence type="ECO:0000313" key="2">
    <source>
        <dbReference type="EMBL" id="KAK6360113.1"/>
    </source>
</evidence>
<accession>A0AAV9VEA2</accession>
<dbReference type="Pfam" id="PF12937">
    <property type="entry name" value="F-box-like"/>
    <property type="match status" value="1"/>
</dbReference>
<sequence length="255" mass="29380">MDLALRTMSILNLPSELHSHILSYLFEIRDQIVAAETCSLWRDLLLTRPAQLGRYKSSEKNGALPPTHKLLLPADKYRLSCTVQNGTVQCYRLSFTHRRTENDDDKTSHYNTKDISNSAFLDEPPVGFLDSRDPEYFGETELGITGSMCIFYEARTSGLQDIECPNTTTVKDLIHGFVKNAQFYMEEGGVQTDSLQEVVFSLYELTKFDRERKPLPAFVTSHVFAGMVVKRSEEQYREWLEFDQNILPKNKKEQY</sequence>
<comment type="caution">
    <text evidence="2">The sequence shown here is derived from an EMBL/GenBank/DDBJ whole genome shotgun (WGS) entry which is preliminary data.</text>
</comment>
<dbReference type="AlphaFoldDB" id="A0AAV9VEA2"/>
<dbReference type="Proteomes" id="UP001373714">
    <property type="component" value="Unassembled WGS sequence"/>
</dbReference>
<organism evidence="2 3">
    <name type="scientific">Orbilia blumenaviensis</name>
    <dbReference type="NCBI Taxonomy" id="1796055"/>
    <lineage>
        <taxon>Eukaryota</taxon>
        <taxon>Fungi</taxon>
        <taxon>Dikarya</taxon>
        <taxon>Ascomycota</taxon>
        <taxon>Pezizomycotina</taxon>
        <taxon>Orbiliomycetes</taxon>
        <taxon>Orbiliales</taxon>
        <taxon>Orbiliaceae</taxon>
        <taxon>Orbilia</taxon>
    </lineage>
</organism>
<dbReference type="Gene3D" id="1.20.1280.50">
    <property type="match status" value="1"/>
</dbReference>
<evidence type="ECO:0000313" key="3">
    <source>
        <dbReference type="Proteomes" id="UP001373714"/>
    </source>
</evidence>
<dbReference type="SUPFAM" id="SSF81383">
    <property type="entry name" value="F-box domain"/>
    <property type="match status" value="1"/>
</dbReference>
<feature type="domain" description="F-box" evidence="1">
    <location>
        <begin position="10"/>
        <end position="45"/>
    </location>
</feature>
<gene>
    <name evidence="2" type="ORF">TWF730_006266</name>
</gene>
<dbReference type="InterPro" id="IPR001810">
    <property type="entry name" value="F-box_dom"/>
</dbReference>
<reference evidence="2 3" key="1">
    <citation type="submission" date="2019-10" db="EMBL/GenBank/DDBJ databases">
        <authorList>
            <person name="Palmer J.M."/>
        </authorList>
    </citation>
    <scope>NUCLEOTIDE SEQUENCE [LARGE SCALE GENOMIC DNA]</scope>
    <source>
        <strain evidence="2 3">TWF730</strain>
    </source>
</reference>
<keyword evidence="3" id="KW-1185">Reference proteome</keyword>
<dbReference type="EMBL" id="JAVHNS010000003">
    <property type="protein sequence ID" value="KAK6360113.1"/>
    <property type="molecule type" value="Genomic_DNA"/>
</dbReference>
<evidence type="ECO:0000259" key="1">
    <source>
        <dbReference type="Pfam" id="PF12937"/>
    </source>
</evidence>
<dbReference type="InterPro" id="IPR036047">
    <property type="entry name" value="F-box-like_dom_sf"/>
</dbReference>
<proteinExistence type="predicted"/>
<name>A0AAV9VEA2_9PEZI</name>